<feature type="repeat" description="PPR" evidence="3">
    <location>
        <begin position="182"/>
        <end position="216"/>
    </location>
</feature>
<dbReference type="Proteomes" id="UP001153076">
    <property type="component" value="Unassembled WGS sequence"/>
</dbReference>
<feature type="repeat" description="PPR" evidence="3">
    <location>
        <begin position="563"/>
        <end position="595"/>
    </location>
</feature>
<feature type="repeat" description="PPR" evidence="3">
    <location>
        <begin position="318"/>
        <end position="352"/>
    </location>
</feature>
<dbReference type="InterPro" id="IPR011990">
    <property type="entry name" value="TPR-like_helical_dom_sf"/>
</dbReference>
<sequence length="595" mass="66586">MPLPRICVSSGLPTVAKSEKILRTLHPKTICSTPSPTQFPPPSHEHIGHLIRDQKSASEALQTFRWASKLPNFTHNQCTYRSLIYKLCIFRRFEDVHHLLDEMPSSIGSAPDEDIFVTIVRGLGRAQRIREVIKVPALVQRFGLAPSLKIYNTILDVLVKEDIDIARRFFREKMMECGVHGDDYTFGILMKGLSLTNRIGDGFKLLQVMKTRGLTPNTTIYNTLLHALCKNGKVGRARSLMSEMTEPNDVTYNLMISAYCKEENLVQAQVLLEKSFASGFVPDNVTVTKVMNLLCSVGRAREAAEVLERTENNGGRVDVVAYNILIRGFCSIEKAKVGVHFKKQMENKGILPNVDTYNTLIAGFCNLDLLDSALDLFNEMKADAIDCNLVTYDTLIKGFCSKGRVEEGFRFLEEMEERKGGSRGHISPYNSIICGLYLQSRYVEALDFLNKMGKMFPRAVDRTLRILGLCNEGKIAGAKEVYDQMIHEGGVPSVLVYSSLIEGFCEHKLVREAFKLMNEMVGRGYIPGTSIYNAIITGFCRQGKIRSALKLVEDISGKGFLLNVGTFSPLINALCSKGDLRRAMKIFEQMADQGD</sequence>
<dbReference type="Pfam" id="PF12854">
    <property type="entry name" value="PPR_1"/>
    <property type="match status" value="2"/>
</dbReference>
<feature type="repeat" description="PPR" evidence="3">
    <location>
        <begin position="493"/>
        <end position="527"/>
    </location>
</feature>
<dbReference type="Gene3D" id="1.25.40.10">
    <property type="entry name" value="Tetratricopeptide repeat domain"/>
    <property type="match status" value="6"/>
</dbReference>
<dbReference type="InterPro" id="IPR002885">
    <property type="entry name" value="PPR_rpt"/>
</dbReference>
<keyword evidence="5" id="KW-1185">Reference proteome</keyword>
<dbReference type="OrthoDB" id="185373at2759"/>
<dbReference type="NCBIfam" id="TIGR00756">
    <property type="entry name" value="PPR"/>
    <property type="match status" value="10"/>
</dbReference>
<gene>
    <name evidence="4" type="ORF">Cgig2_012048</name>
</gene>
<organism evidence="4 5">
    <name type="scientific">Carnegiea gigantea</name>
    <dbReference type="NCBI Taxonomy" id="171969"/>
    <lineage>
        <taxon>Eukaryota</taxon>
        <taxon>Viridiplantae</taxon>
        <taxon>Streptophyta</taxon>
        <taxon>Embryophyta</taxon>
        <taxon>Tracheophyta</taxon>
        <taxon>Spermatophyta</taxon>
        <taxon>Magnoliopsida</taxon>
        <taxon>eudicotyledons</taxon>
        <taxon>Gunneridae</taxon>
        <taxon>Pentapetalae</taxon>
        <taxon>Caryophyllales</taxon>
        <taxon>Cactineae</taxon>
        <taxon>Cactaceae</taxon>
        <taxon>Cactoideae</taxon>
        <taxon>Echinocereeae</taxon>
        <taxon>Carnegiea</taxon>
    </lineage>
</organism>
<feature type="repeat" description="PPR" evidence="3">
    <location>
        <begin position="248"/>
        <end position="282"/>
    </location>
</feature>
<evidence type="ECO:0000256" key="1">
    <source>
        <dbReference type="ARBA" id="ARBA00007626"/>
    </source>
</evidence>
<evidence type="ECO:0000256" key="3">
    <source>
        <dbReference type="PROSITE-ProRule" id="PRU00708"/>
    </source>
</evidence>
<feature type="repeat" description="PPR" evidence="3">
    <location>
        <begin position="528"/>
        <end position="562"/>
    </location>
</feature>
<protein>
    <recommendedName>
        <fullName evidence="6">Pentatricopeptide repeat-containing protein</fullName>
    </recommendedName>
</protein>
<reference evidence="4" key="1">
    <citation type="submission" date="2022-04" db="EMBL/GenBank/DDBJ databases">
        <title>Carnegiea gigantea Genome sequencing and assembly v2.</title>
        <authorList>
            <person name="Copetti D."/>
            <person name="Sanderson M.J."/>
            <person name="Burquez A."/>
            <person name="Wojciechowski M.F."/>
        </authorList>
    </citation>
    <scope>NUCLEOTIDE SEQUENCE</scope>
    <source>
        <strain evidence="4">SGP5-SGP5p</strain>
        <tissue evidence="4">Aerial part</tissue>
    </source>
</reference>
<dbReference type="AlphaFoldDB" id="A0A9Q1QMA3"/>
<feature type="repeat" description="PPR" evidence="3">
    <location>
        <begin position="217"/>
        <end position="247"/>
    </location>
</feature>
<feature type="repeat" description="PPR" evidence="3">
    <location>
        <begin position="388"/>
        <end position="418"/>
    </location>
</feature>
<dbReference type="PROSITE" id="PS51375">
    <property type="entry name" value="PPR"/>
    <property type="match status" value="9"/>
</dbReference>
<dbReference type="PANTHER" id="PTHR46128:SF211">
    <property type="entry name" value="PENTACOTRIPEPTIDE-REPEAT REGION OF PRORP DOMAIN-CONTAINING PROTEIN"/>
    <property type="match status" value="1"/>
</dbReference>
<dbReference type="PANTHER" id="PTHR46128">
    <property type="entry name" value="MITOCHONDRIAL GROUP I INTRON SPLICING FACTOR CCM1"/>
    <property type="match status" value="1"/>
</dbReference>
<feature type="repeat" description="PPR" evidence="3">
    <location>
        <begin position="353"/>
        <end position="387"/>
    </location>
</feature>
<proteinExistence type="inferred from homology"/>
<dbReference type="Pfam" id="PF01535">
    <property type="entry name" value="PPR"/>
    <property type="match status" value="3"/>
</dbReference>
<dbReference type="EMBL" id="JAKOGI010000034">
    <property type="protein sequence ID" value="KAJ8447913.1"/>
    <property type="molecule type" value="Genomic_DNA"/>
</dbReference>
<name>A0A9Q1QMA3_9CARY</name>
<accession>A0A9Q1QMA3</accession>
<evidence type="ECO:0000313" key="4">
    <source>
        <dbReference type="EMBL" id="KAJ8447913.1"/>
    </source>
</evidence>
<evidence type="ECO:0000313" key="5">
    <source>
        <dbReference type="Proteomes" id="UP001153076"/>
    </source>
</evidence>
<keyword evidence="2" id="KW-0677">Repeat</keyword>
<evidence type="ECO:0008006" key="6">
    <source>
        <dbReference type="Google" id="ProtNLM"/>
    </source>
</evidence>
<comment type="caution">
    <text evidence="4">The sequence shown here is derived from an EMBL/GenBank/DDBJ whole genome shotgun (WGS) entry which is preliminary data.</text>
</comment>
<dbReference type="InterPro" id="IPR050872">
    <property type="entry name" value="PPR_P_subfamily"/>
</dbReference>
<comment type="similarity">
    <text evidence="1">Belongs to the PPR family. P subfamily.</text>
</comment>
<dbReference type="Pfam" id="PF13041">
    <property type="entry name" value="PPR_2"/>
    <property type="match status" value="3"/>
</dbReference>
<evidence type="ECO:0000256" key="2">
    <source>
        <dbReference type="ARBA" id="ARBA00022737"/>
    </source>
</evidence>